<reference evidence="1 2" key="1">
    <citation type="journal article" date="2015" name="Nat. Commun.">
        <title>Outbred genome sequencing and CRISPR/Cas9 gene editing in butterflies.</title>
        <authorList>
            <person name="Li X."/>
            <person name="Fan D."/>
            <person name="Zhang W."/>
            <person name="Liu G."/>
            <person name="Zhang L."/>
            <person name="Zhao L."/>
            <person name="Fang X."/>
            <person name="Chen L."/>
            <person name="Dong Y."/>
            <person name="Chen Y."/>
            <person name="Ding Y."/>
            <person name="Zhao R."/>
            <person name="Feng M."/>
            <person name="Zhu Y."/>
            <person name="Feng Y."/>
            <person name="Jiang X."/>
            <person name="Zhu D."/>
            <person name="Xiang H."/>
            <person name="Feng X."/>
            <person name="Li S."/>
            <person name="Wang J."/>
            <person name="Zhang G."/>
            <person name="Kronforst M.R."/>
            <person name="Wang W."/>
        </authorList>
    </citation>
    <scope>NUCLEOTIDE SEQUENCE [LARGE SCALE GENOMIC DNA]</scope>
    <source>
        <strain evidence="1">Ya'a_city_454_Px</strain>
        <tissue evidence="1">Whole body</tissue>
    </source>
</reference>
<sequence>MPVSWAPMMMSENFNFKPVFYAFIYAGANLSLDSTIDISFFYRCEISQCEDVNKSMWLEHAIPREKDNLLSKCKQYQFIGNYSQNNGTCSERDFNKAVVEECEKYVYSDEDSAVKDWLGHSLYLSMFNLGLVTWRQISFYLIIPVKFLK</sequence>
<evidence type="ECO:0000313" key="1">
    <source>
        <dbReference type="EMBL" id="KPJ03084.1"/>
    </source>
</evidence>
<dbReference type="EMBL" id="KQ459193">
    <property type="protein sequence ID" value="KPJ03084.1"/>
    <property type="molecule type" value="Genomic_DNA"/>
</dbReference>
<proteinExistence type="predicted"/>
<gene>
    <name evidence="1" type="ORF">RR46_06242</name>
</gene>
<protein>
    <submittedName>
        <fullName evidence="1">Uncharacterized protein</fullName>
    </submittedName>
</protein>
<organism evidence="1 2">
    <name type="scientific">Papilio xuthus</name>
    <name type="common">Asian swallowtail butterfly</name>
    <dbReference type="NCBI Taxonomy" id="66420"/>
    <lineage>
        <taxon>Eukaryota</taxon>
        <taxon>Metazoa</taxon>
        <taxon>Ecdysozoa</taxon>
        <taxon>Arthropoda</taxon>
        <taxon>Hexapoda</taxon>
        <taxon>Insecta</taxon>
        <taxon>Pterygota</taxon>
        <taxon>Neoptera</taxon>
        <taxon>Endopterygota</taxon>
        <taxon>Lepidoptera</taxon>
        <taxon>Glossata</taxon>
        <taxon>Ditrysia</taxon>
        <taxon>Papilionoidea</taxon>
        <taxon>Papilionidae</taxon>
        <taxon>Papilioninae</taxon>
        <taxon>Papilio</taxon>
    </lineage>
</organism>
<accession>A0A194QCD7</accession>
<dbReference type="Proteomes" id="UP000053268">
    <property type="component" value="Unassembled WGS sequence"/>
</dbReference>
<keyword evidence="2" id="KW-1185">Reference proteome</keyword>
<evidence type="ECO:0000313" key="2">
    <source>
        <dbReference type="Proteomes" id="UP000053268"/>
    </source>
</evidence>
<dbReference type="STRING" id="66420.A0A194QCD7"/>
<dbReference type="AlphaFoldDB" id="A0A194QCD7"/>
<name>A0A194QCD7_PAPXU</name>